<accession>A0ABN2M7J8</accession>
<evidence type="ECO:0000256" key="1">
    <source>
        <dbReference type="SAM" id="Phobius"/>
    </source>
</evidence>
<evidence type="ECO:0000313" key="2">
    <source>
        <dbReference type="EMBL" id="GAA1812027.1"/>
    </source>
</evidence>
<reference evidence="2 3" key="1">
    <citation type="journal article" date="2019" name="Int. J. Syst. Evol. Microbiol.">
        <title>The Global Catalogue of Microorganisms (GCM) 10K type strain sequencing project: providing services to taxonomists for standard genome sequencing and annotation.</title>
        <authorList>
            <consortium name="The Broad Institute Genomics Platform"/>
            <consortium name="The Broad Institute Genome Sequencing Center for Infectious Disease"/>
            <person name="Wu L."/>
            <person name="Ma J."/>
        </authorList>
    </citation>
    <scope>NUCLEOTIDE SEQUENCE [LARGE SCALE GENOMIC DNA]</scope>
    <source>
        <strain evidence="2 3">JCM 13250</strain>
    </source>
</reference>
<keyword evidence="3" id="KW-1185">Reference proteome</keyword>
<dbReference type="Pfam" id="PF11209">
    <property type="entry name" value="LmeA"/>
    <property type="match status" value="1"/>
</dbReference>
<keyword evidence="1" id="KW-1133">Transmembrane helix</keyword>
<protein>
    <submittedName>
        <fullName evidence="2">DUF2993 domain-containing protein</fullName>
    </submittedName>
</protein>
<sequence length="262" mass="27379">MVTTVDEAVATPRRPRRRRGFGLGLLVVLVVLAGLVVVADRVGATMAESRLVSVVETELNKQQITAAATDVDIEGFPFLTQVANGHYDRIVIDIDDLRSGKVRVSNLRINADDVTAPTGDLLGGSPKATAAKVTGVATIAWDLLPGLLDYAGMDFGDATFAPAGESVRVTGTAKVNGERVPVAATATFSVVRNQIRVRVSDASVSGMDLPQEAEDYINNLQDELSVGFTVPPLPFGLTVAKVAATDGGLAVTATAKDVPLAQ</sequence>
<evidence type="ECO:0000313" key="3">
    <source>
        <dbReference type="Proteomes" id="UP001500218"/>
    </source>
</evidence>
<proteinExistence type="predicted"/>
<gene>
    <name evidence="2" type="ORF">GCM10009682_36720</name>
</gene>
<feature type="transmembrane region" description="Helical" evidence="1">
    <location>
        <begin position="21"/>
        <end position="39"/>
    </location>
</feature>
<organism evidence="2 3">
    <name type="scientific">Luedemannella flava</name>
    <dbReference type="NCBI Taxonomy" id="349316"/>
    <lineage>
        <taxon>Bacteria</taxon>
        <taxon>Bacillati</taxon>
        <taxon>Actinomycetota</taxon>
        <taxon>Actinomycetes</taxon>
        <taxon>Micromonosporales</taxon>
        <taxon>Micromonosporaceae</taxon>
        <taxon>Luedemannella</taxon>
    </lineage>
</organism>
<keyword evidence="1" id="KW-0812">Transmembrane</keyword>
<dbReference type="InterPro" id="IPR021373">
    <property type="entry name" value="DUF2993"/>
</dbReference>
<keyword evidence="1" id="KW-0472">Membrane</keyword>
<comment type="caution">
    <text evidence="2">The sequence shown here is derived from an EMBL/GenBank/DDBJ whole genome shotgun (WGS) entry which is preliminary data.</text>
</comment>
<dbReference type="RefSeq" id="WP_344133273.1">
    <property type="nucleotide sequence ID" value="NZ_BAAALT010000111.1"/>
</dbReference>
<dbReference type="EMBL" id="BAAALT010000111">
    <property type="protein sequence ID" value="GAA1812027.1"/>
    <property type="molecule type" value="Genomic_DNA"/>
</dbReference>
<name>A0ABN2M7J8_9ACTN</name>
<dbReference type="Proteomes" id="UP001500218">
    <property type="component" value="Unassembled WGS sequence"/>
</dbReference>